<dbReference type="GO" id="GO:0051287">
    <property type="term" value="F:NAD binding"/>
    <property type="evidence" value="ECO:0007669"/>
    <property type="project" value="InterPro"/>
</dbReference>
<comment type="caution">
    <text evidence="7">The sequence shown here is derived from an EMBL/GenBank/DDBJ whole genome shotgun (WGS) entry which is preliminary data.</text>
</comment>
<dbReference type="InterPro" id="IPR029753">
    <property type="entry name" value="D-isomer_DH_CS"/>
</dbReference>
<dbReference type="EMBL" id="PYGE01000001">
    <property type="protein sequence ID" value="PSL08400.1"/>
    <property type="molecule type" value="Genomic_DNA"/>
</dbReference>
<dbReference type="PROSITE" id="PS00670">
    <property type="entry name" value="D_2_HYDROXYACID_DH_2"/>
    <property type="match status" value="1"/>
</dbReference>
<dbReference type="SUPFAM" id="SSF51735">
    <property type="entry name" value="NAD(P)-binding Rossmann-fold domains"/>
    <property type="match status" value="1"/>
</dbReference>
<dbReference type="RefSeq" id="WP_205740377.1">
    <property type="nucleotide sequence ID" value="NZ_ML142897.1"/>
</dbReference>
<gene>
    <name evidence="7" type="ORF">CLV30_101372</name>
</gene>
<dbReference type="GO" id="GO:0016616">
    <property type="term" value="F:oxidoreductase activity, acting on the CH-OH group of donors, NAD or NADP as acceptor"/>
    <property type="evidence" value="ECO:0007669"/>
    <property type="project" value="InterPro"/>
</dbReference>
<comment type="similarity">
    <text evidence="1 4">Belongs to the D-isomer specific 2-hydroxyacid dehydrogenase family.</text>
</comment>
<name>A0A2P8EG23_9ACTN</name>
<dbReference type="SUPFAM" id="SSF52283">
    <property type="entry name" value="Formate/glycerate dehydrogenase catalytic domain-like"/>
    <property type="match status" value="1"/>
</dbReference>
<organism evidence="7 8">
    <name type="scientific">Haloactinopolyspora alba</name>
    <dbReference type="NCBI Taxonomy" id="648780"/>
    <lineage>
        <taxon>Bacteria</taxon>
        <taxon>Bacillati</taxon>
        <taxon>Actinomycetota</taxon>
        <taxon>Actinomycetes</taxon>
        <taxon>Jiangellales</taxon>
        <taxon>Jiangellaceae</taxon>
        <taxon>Haloactinopolyspora</taxon>
    </lineage>
</organism>
<dbReference type="PROSITE" id="PS00671">
    <property type="entry name" value="D_2_HYDROXYACID_DH_3"/>
    <property type="match status" value="1"/>
</dbReference>
<evidence type="ECO:0000256" key="3">
    <source>
        <dbReference type="ARBA" id="ARBA00023027"/>
    </source>
</evidence>
<accession>A0A2P8EG23</accession>
<proteinExistence type="inferred from homology"/>
<evidence type="ECO:0000259" key="5">
    <source>
        <dbReference type="Pfam" id="PF00389"/>
    </source>
</evidence>
<dbReference type="PANTHER" id="PTHR43761">
    <property type="entry name" value="D-ISOMER SPECIFIC 2-HYDROXYACID DEHYDROGENASE FAMILY PROTEIN (AFU_ORTHOLOGUE AFUA_1G13630)"/>
    <property type="match status" value="1"/>
</dbReference>
<feature type="domain" description="D-isomer specific 2-hydroxyacid dehydrogenase NAD-binding" evidence="6">
    <location>
        <begin position="103"/>
        <end position="277"/>
    </location>
</feature>
<dbReference type="InterPro" id="IPR006139">
    <property type="entry name" value="D-isomer_2_OHA_DH_cat_dom"/>
</dbReference>
<dbReference type="Pfam" id="PF00389">
    <property type="entry name" value="2-Hacid_dh"/>
    <property type="match status" value="1"/>
</dbReference>
<evidence type="ECO:0000313" key="7">
    <source>
        <dbReference type="EMBL" id="PSL08400.1"/>
    </source>
</evidence>
<keyword evidence="3" id="KW-0520">NAD</keyword>
<keyword evidence="8" id="KW-1185">Reference proteome</keyword>
<evidence type="ECO:0000313" key="8">
    <source>
        <dbReference type="Proteomes" id="UP000243528"/>
    </source>
</evidence>
<reference evidence="7 8" key="1">
    <citation type="submission" date="2018-03" db="EMBL/GenBank/DDBJ databases">
        <title>Genomic Encyclopedia of Archaeal and Bacterial Type Strains, Phase II (KMG-II): from individual species to whole genera.</title>
        <authorList>
            <person name="Goeker M."/>
        </authorList>
    </citation>
    <scope>NUCLEOTIDE SEQUENCE [LARGE SCALE GENOMIC DNA]</scope>
    <source>
        <strain evidence="7 8">DSM 45211</strain>
    </source>
</reference>
<evidence type="ECO:0000256" key="2">
    <source>
        <dbReference type="ARBA" id="ARBA00023002"/>
    </source>
</evidence>
<dbReference type="InterPro" id="IPR006140">
    <property type="entry name" value="D-isomer_DH_NAD-bd"/>
</dbReference>
<evidence type="ECO:0000259" key="6">
    <source>
        <dbReference type="Pfam" id="PF02826"/>
    </source>
</evidence>
<sequence length="320" mass="33200">MTAEVVVAEGIWGEPFERMADVHQVRRIDGTPGPAELVTAEALVVRNRTPVTRELLEAAPRLRVVARAGAGLDNIDVASADAVGVVVVGAAGANAVSVAEHSVGLALALARRTVELDAAARDGGWTRHPGRELAGGVWGTLSAGATARATARLARGLGMSVVAYDPYRDPDDPELTELGITLRPLAEVVASADVLSIHLPATPETERMVDSRLLSLAKPGLLLINAGRGEIVDESALVEALREGRVAGAGLDVRQQEPPSPGLLETLPNVVLTPHIAGITVQSQDRIARILRAGVESVLADTGTPFAVTAADRSSRGVSA</sequence>
<dbReference type="PANTHER" id="PTHR43761:SF1">
    <property type="entry name" value="D-ISOMER SPECIFIC 2-HYDROXYACID DEHYDROGENASE CATALYTIC DOMAIN-CONTAINING PROTEIN-RELATED"/>
    <property type="match status" value="1"/>
</dbReference>
<evidence type="ECO:0000256" key="4">
    <source>
        <dbReference type="RuleBase" id="RU003719"/>
    </source>
</evidence>
<dbReference type="Proteomes" id="UP000243528">
    <property type="component" value="Unassembled WGS sequence"/>
</dbReference>
<dbReference type="AlphaFoldDB" id="A0A2P8EG23"/>
<feature type="domain" description="D-isomer specific 2-hydroxyacid dehydrogenase catalytic" evidence="5">
    <location>
        <begin position="37"/>
        <end position="305"/>
    </location>
</feature>
<protein>
    <submittedName>
        <fullName evidence="7">D-3-phosphoglycerate dehydrogenase</fullName>
    </submittedName>
</protein>
<dbReference type="Gene3D" id="3.40.50.720">
    <property type="entry name" value="NAD(P)-binding Rossmann-like Domain"/>
    <property type="match status" value="2"/>
</dbReference>
<dbReference type="Pfam" id="PF02826">
    <property type="entry name" value="2-Hacid_dh_C"/>
    <property type="match status" value="1"/>
</dbReference>
<evidence type="ECO:0000256" key="1">
    <source>
        <dbReference type="ARBA" id="ARBA00005854"/>
    </source>
</evidence>
<dbReference type="InterPro" id="IPR050418">
    <property type="entry name" value="D-iso_2-hydroxyacid_DH_PdxB"/>
</dbReference>
<dbReference type="InterPro" id="IPR036291">
    <property type="entry name" value="NAD(P)-bd_dom_sf"/>
</dbReference>
<keyword evidence="2 4" id="KW-0560">Oxidoreductase</keyword>